<dbReference type="InterPro" id="IPR013783">
    <property type="entry name" value="Ig-like_fold"/>
</dbReference>
<proteinExistence type="predicted"/>
<dbReference type="OrthoDB" id="5969272at2759"/>
<organism evidence="2 3">
    <name type="scientific">Rhynchophorus ferrugineus</name>
    <name type="common">Red palm weevil</name>
    <name type="synonym">Curculio ferrugineus</name>
    <dbReference type="NCBI Taxonomy" id="354439"/>
    <lineage>
        <taxon>Eukaryota</taxon>
        <taxon>Metazoa</taxon>
        <taxon>Ecdysozoa</taxon>
        <taxon>Arthropoda</taxon>
        <taxon>Hexapoda</taxon>
        <taxon>Insecta</taxon>
        <taxon>Pterygota</taxon>
        <taxon>Neoptera</taxon>
        <taxon>Endopterygota</taxon>
        <taxon>Coleoptera</taxon>
        <taxon>Polyphaga</taxon>
        <taxon>Cucujiformia</taxon>
        <taxon>Curculionidae</taxon>
        <taxon>Dryophthorinae</taxon>
        <taxon>Rhynchophorus</taxon>
    </lineage>
</organism>
<keyword evidence="1" id="KW-0732">Signal</keyword>
<comment type="caution">
    <text evidence="2">The sequence shown here is derived from an EMBL/GenBank/DDBJ whole genome shotgun (WGS) entry which is preliminary data.</text>
</comment>
<keyword evidence="3" id="KW-1185">Reference proteome</keyword>
<evidence type="ECO:0000313" key="2">
    <source>
        <dbReference type="EMBL" id="KAF7271027.1"/>
    </source>
</evidence>
<gene>
    <name evidence="2" type="ORF">GWI33_016046</name>
</gene>
<protein>
    <submittedName>
        <fullName evidence="2">Uncharacterized protein</fullName>
    </submittedName>
</protein>
<dbReference type="Proteomes" id="UP000625711">
    <property type="component" value="Unassembled WGS sequence"/>
</dbReference>
<evidence type="ECO:0000256" key="1">
    <source>
        <dbReference type="SAM" id="SignalP"/>
    </source>
</evidence>
<dbReference type="Gene3D" id="2.60.40.10">
    <property type="entry name" value="Immunoglobulins"/>
    <property type="match status" value="1"/>
</dbReference>
<sequence>MPVYRTNRLFYLVLGWSVSGGSGSDLQGPVFIIEPAHHVEFGAATGGKIDCAGHGSPSPDVEWIAVDGTTITQVSLYFIAVSARLLPIPTPKIKTSRGIEYEVFHGYAIMLKVLFRGHI</sequence>
<feature type="signal peptide" evidence="1">
    <location>
        <begin position="1"/>
        <end position="23"/>
    </location>
</feature>
<reference evidence="2" key="1">
    <citation type="submission" date="2020-08" db="EMBL/GenBank/DDBJ databases">
        <title>Genome sequencing and assembly of the red palm weevil Rhynchophorus ferrugineus.</title>
        <authorList>
            <person name="Dias G.B."/>
            <person name="Bergman C.M."/>
            <person name="Manee M."/>
        </authorList>
    </citation>
    <scope>NUCLEOTIDE SEQUENCE</scope>
    <source>
        <strain evidence="2">AA-2017</strain>
        <tissue evidence="2">Whole larva</tissue>
    </source>
</reference>
<dbReference type="AlphaFoldDB" id="A0A834I1Z7"/>
<feature type="chain" id="PRO_5032652262" evidence="1">
    <location>
        <begin position="24"/>
        <end position="119"/>
    </location>
</feature>
<dbReference type="EMBL" id="JAACXV010014023">
    <property type="protein sequence ID" value="KAF7271027.1"/>
    <property type="molecule type" value="Genomic_DNA"/>
</dbReference>
<evidence type="ECO:0000313" key="3">
    <source>
        <dbReference type="Proteomes" id="UP000625711"/>
    </source>
</evidence>
<accession>A0A834I1Z7</accession>
<name>A0A834I1Z7_RHYFE</name>